<dbReference type="Proteomes" id="UP001221142">
    <property type="component" value="Unassembled WGS sequence"/>
</dbReference>
<protein>
    <submittedName>
        <fullName evidence="2">Uncharacterized protein</fullName>
    </submittedName>
</protein>
<organism evidence="2 3">
    <name type="scientific">Roridomyces roridus</name>
    <dbReference type="NCBI Taxonomy" id="1738132"/>
    <lineage>
        <taxon>Eukaryota</taxon>
        <taxon>Fungi</taxon>
        <taxon>Dikarya</taxon>
        <taxon>Basidiomycota</taxon>
        <taxon>Agaricomycotina</taxon>
        <taxon>Agaricomycetes</taxon>
        <taxon>Agaricomycetidae</taxon>
        <taxon>Agaricales</taxon>
        <taxon>Marasmiineae</taxon>
        <taxon>Mycenaceae</taxon>
        <taxon>Roridomyces</taxon>
    </lineage>
</organism>
<dbReference type="AlphaFoldDB" id="A0AAD7BR10"/>
<evidence type="ECO:0000313" key="2">
    <source>
        <dbReference type="EMBL" id="KAJ7628485.1"/>
    </source>
</evidence>
<reference evidence="2" key="1">
    <citation type="submission" date="2023-03" db="EMBL/GenBank/DDBJ databases">
        <title>Massive genome expansion in bonnet fungi (Mycena s.s.) driven by repeated elements and novel gene families across ecological guilds.</title>
        <authorList>
            <consortium name="Lawrence Berkeley National Laboratory"/>
            <person name="Harder C.B."/>
            <person name="Miyauchi S."/>
            <person name="Viragh M."/>
            <person name="Kuo A."/>
            <person name="Thoen E."/>
            <person name="Andreopoulos B."/>
            <person name="Lu D."/>
            <person name="Skrede I."/>
            <person name="Drula E."/>
            <person name="Henrissat B."/>
            <person name="Morin E."/>
            <person name="Kohler A."/>
            <person name="Barry K."/>
            <person name="LaButti K."/>
            <person name="Morin E."/>
            <person name="Salamov A."/>
            <person name="Lipzen A."/>
            <person name="Mereny Z."/>
            <person name="Hegedus B."/>
            <person name="Baldrian P."/>
            <person name="Stursova M."/>
            <person name="Weitz H."/>
            <person name="Taylor A."/>
            <person name="Grigoriev I.V."/>
            <person name="Nagy L.G."/>
            <person name="Martin F."/>
            <person name="Kauserud H."/>
        </authorList>
    </citation>
    <scope>NUCLEOTIDE SEQUENCE</scope>
    <source>
        <strain evidence="2">9284</strain>
    </source>
</reference>
<evidence type="ECO:0000313" key="3">
    <source>
        <dbReference type="Proteomes" id="UP001221142"/>
    </source>
</evidence>
<name>A0AAD7BR10_9AGAR</name>
<accession>A0AAD7BR10</accession>
<sequence>MEEEKLLWFVGPNWQQLLDRPISPPPTLPEPGATEDAPPILNQVQGRKYVYGFLITDKDLDAYCRAHPIRDEPVPVNDDPFTYAMYKQDALELLGGRMNFDMYVEPQSSSPHCDYLAWFVSTRNGVRQRAQPPTAERLEQFSNELGIACDPQWHDWGPISRRGYY</sequence>
<comment type="caution">
    <text evidence="2">The sequence shown here is derived from an EMBL/GenBank/DDBJ whole genome shotgun (WGS) entry which is preliminary data.</text>
</comment>
<gene>
    <name evidence="2" type="ORF">FB45DRAFT_918394</name>
</gene>
<dbReference type="EMBL" id="JARKIF010000010">
    <property type="protein sequence ID" value="KAJ7628485.1"/>
    <property type="molecule type" value="Genomic_DNA"/>
</dbReference>
<proteinExistence type="predicted"/>
<feature type="region of interest" description="Disordered" evidence="1">
    <location>
        <begin position="20"/>
        <end position="39"/>
    </location>
</feature>
<evidence type="ECO:0000256" key="1">
    <source>
        <dbReference type="SAM" id="MobiDB-lite"/>
    </source>
</evidence>
<keyword evidence="3" id="KW-1185">Reference proteome</keyword>